<evidence type="ECO:0000313" key="8">
    <source>
        <dbReference type="Proteomes" id="UP000217696"/>
    </source>
</evidence>
<name>A0A0U5BD17_9BACL</name>
<dbReference type="InterPro" id="IPR013196">
    <property type="entry name" value="HTH_11"/>
</dbReference>
<dbReference type="Pfam" id="PF08279">
    <property type="entry name" value="HTH_11"/>
    <property type="match status" value="1"/>
</dbReference>
<dbReference type="Proteomes" id="UP000217696">
    <property type="component" value="Chromosome"/>
</dbReference>
<dbReference type="SUPFAM" id="SSF46785">
    <property type="entry name" value="Winged helix' DNA-binding domain"/>
    <property type="match status" value="1"/>
</dbReference>
<keyword evidence="6" id="KW-0678">Repressor</keyword>
<dbReference type="GO" id="GO:0003677">
    <property type="term" value="F:DNA binding"/>
    <property type="evidence" value="ECO:0007669"/>
    <property type="project" value="UniProtKB-UniRule"/>
</dbReference>
<evidence type="ECO:0000256" key="5">
    <source>
        <dbReference type="ARBA" id="ARBA00023267"/>
    </source>
</evidence>
<gene>
    <name evidence="6 7" type="primary">birA</name>
    <name evidence="7" type="ORF">CB4_03037</name>
</gene>
<dbReference type="Gene3D" id="2.30.30.100">
    <property type="match status" value="1"/>
</dbReference>
<dbReference type="Pfam" id="PF03099">
    <property type="entry name" value="BPL_LplA_LipB"/>
    <property type="match status" value="1"/>
</dbReference>
<dbReference type="InterPro" id="IPR011991">
    <property type="entry name" value="ArsR-like_HTH"/>
</dbReference>
<dbReference type="InterPro" id="IPR004408">
    <property type="entry name" value="Biotin_CoA_COase_ligase"/>
</dbReference>
<dbReference type="EMBL" id="AP017312">
    <property type="protein sequence ID" value="BAU28860.1"/>
    <property type="molecule type" value="Genomic_DNA"/>
</dbReference>
<dbReference type="Gene3D" id="1.10.10.10">
    <property type="entry name" value="Winged helix-like DNA-binding domain superfamily/Winged helix DNA-binding domain"/>
    <property type="match status" value="1"/>
</dbReference>
<dbReference type="GO" id="GO:0009249">
    <property type="term" value="P:protein lipoylation"/>
    <property type="evidence" value="ECO:0007669"/>
    <property type="project" value="UniProtKB-ARBA"/>
</dbReference>
<dbReference type="RefSeq" id="WP_096466559.1">
    <property type="nucleotide sequence ID" value="NZ_AP017312.1"/>
</dbReference>
<evidence type="ECO:0000256" key="6">
    <source>
        <dbReference type="HAMAP-Rule" id="MF_00978"/>
    </source>
</evidence>
<evidence type="ECO:0000313" key="7">
    <source>
        <dbReference type="EMBL" id="BAU28860.1"/>
    </source>
</evidence>
<keyword evidence="4 6" id="KW-0238">DNA-binding</keyword>
<feature type="binding site" evidence="6">
    <location>
        <position position="187"/>
    </location>
    <ligand>
        <name>biotin</name>
        <dbReference type="ChEBI" id="CHEBI:57586"/>
    </ligand>
</feature>
<proteinExistence type="inferred from homology"/>
<dbReference type="InterPro" id="IPR030855">
    <property type="entry name" value="Bifunct_BirA"/>
</dbReference>
<sequence length="325" mass="36051">MTIRETMLALLKQSGDTFISGEEISKQLGVSRTAVWKHIEELRQEGYVFEAVRRAGYRLLSTPDVMIVEEVKVGLATQAFGQHVHYYTEIDSTQNRCQELAKEGAPEGTLVVADTQTGGKGRLGRVWHSPPGTSISMSLLLRPQLELQRCPQLTLLAAVAIVEAIRAIYEIPAEIKWPNDVLIDGKKICGILTELNAEADRINWLIIGMGINVNTLPEQFPEDVLGVATSLRIVKGEPLRRVPLIQEVLRRLEELYDLYVAEGFAQVRKRWEACAITIGKRVTIRTLHGSFTGVAEGIDDSGVLLVRKDDGELTNVYAADVEVHA</sequence>
<feature type="binding site" evidence="6">
    <location>
        <position position="116"/>
    </location>
    <ligand>
        <name>biotin</name>
        <dbReference type="ChEBI" id="CHEBI:57586"/>
    </ligand>
</feature>
<dbReference type="HAMAP" id="MF_00978">
    <property type="entry name" value="Bifunct_BirA"/>
    <property type="match status" value="1"/>
</dbReference>
<evidence type="ECO:0000256" key="1">
    <source>
        <dbReference type="ARBA" id="ARBA00022598"/>
    </source>
</evidence>
<comment type="caution">
    <text evidence="6">Lacks conserved residue(s) required for the propagation of feature annotation.</text>
</comment>
<dbReference type="GO" id="GO:0016740">
    <property type="term" value="F:transferase activity"/>
    <property type="evidence" value="ECO:0007669"/>
    <property type="project" value="UniProtKB-ARBA"/>
</dbReference>
<dbReference type="InterPro" id="IPR045864">
    <property type="entry name" value="aa-tRNA-synth_II/BPL/LPL"/>
</dbReference>
<evidence type="ECO:0000256" key="3">
    <source>
        <dbReference type="ARBA" id="ARBA00022840"/>
    </source>
</evidence>
<dbReference type="InterPro" id="IPR036388">
    <property type="entry name" value="WH-like_DNA-bd_sf"/>
</dbReference>
<dbReference type="AlphaFoldDB" id="A0A0U5BD17"/>
<protein>
    <recommendedName>
        <fullName evidence="6">Bifunctional ligase/repressor BirA</fullName>
    </recommendedName>
    <alternativeName>
        <fullName evidence="6">Biotin--[acetyl-CoA-carboxylase] ligase</fullName>
        <ecNumber evidence="6">6.3.4.15</ecNumber>
    </alternativeName>
    <alternativeName>
        <fullName evidence="6">Biotin--protein ligase</fullName>
    </alternativeName>
    <alternativeName>
        <fullName evidence="6">Biotin-[acetyl-CoA carboxylase] synthetase</fullName>
    </alternativeName>
</protein>
<keyword evidence="1 6" id="KW-0436">Ligase</keyword>
<keyword evidence="6" id="KW-0805">Transcription regulation</keyword>
<dbReference type="PROSITE" id="PS51733">
    <property type="entry name" value="BPL_LPL_CATALYTIC"/>
    <property type="match status" value="1"/>
</dbReference>
<dbReference type="CDD" id="cd16442">
    <property type="entry name" value="BPL"/>
    <property type="match status" value="1"/>
</dbReference>
<dbReference type="InterPro" id="IPR004143">
    <property type="entry name" value="BPL_LPL_catalytic"/>
</dbReference>
<dbReference type="Gene3D" id="3.30.930.10">
    <property type="entry name" value="Bira Bifunctional Protein, Domain 2"/>
    <property type="match status" value="1"/>
</dbReference>
<comment type="similarity">
    <text evidence="6">Belongs to the biotin--protein ligase family.</text>
</comment>
<dbReference type="EC" id="6.3.4.15" evidence="6"/>
<dbReference type="KEGG" id="asoc:CB4_03037"/>
<dbReference type="GO" id="GO:0006355">
    <property type="term" value="P:regulation of DNA-templated transcription"/>
    <property type="evidence" value="ECO:0007669"/>
    <property type="project" value="UniProtKB-UniRule"/>
</dbReference>
<dbReference type="CDD" id="cd00090">
    <property type="entry name" value="HTH_ARSR"/>
    <property type="match status" value="1"/>
</dbReference>
<dbReference type="Pfam" id="PF02237">
    <property type="entry name" value="BPL_C"/>
    <property type="match status" value="1"/>
</dbReference>
<evidence type="ECO:0000256" key="2">
    <source>
        <dbReference type="ARBA" id="ARBA00022741"/>
    </source>
</evidence>
<keyword evidence="8" id="KW-1185">Reference proteome</keyword>
<dbReference type="OrthoDB" id="9807064at2"/>
<keyword evidence="5 6" id="KW-0092">Biotin</keyword>
<dbReference type="SUPFAM" id="SSF55681">
    <property type="entry name" value="Class II aaRS and biotin synthetases"/>
    <property type="match status" value="1"/>
</dbReference>
<reference evidence="7 8" key="1">
    <citation type="submission" date="2015-12" db="EMBL/GenBank/DDBJ databases">
        <title>Genome sequence of Aneurinibacillus soli.</title>
        <authorList>
            <person name="Lee J.S."/>
            <person name="Lee K.C."/>
            <person name="Kim K.K."/>
            <person name="Lee B.W."/>
        </authorList>
    </citation>
    <scope>NUCLEOTIDE SEQUENCE [LARGE SCALE GENOMIC DNA]</scope>
    <source>
        <strain evidence="7 8">CB4</strain>
    </source>
</reference>
<keyword evidence="2 6" id="KW-0547">Nucleotide-binding</keyword>
<dbReference type="GO" id="GO:0005524">
    <property type="term" value="F:ATP binding"/>
    <property type="evidence" value="ECO:0007669"/>
    <property type="project" value="UniProtKB-UniRule"/>
</dbReference>
<dbReference type="InterPro" id="IPR008988">
    <property type="entry name" value="Transcriptional_repressor_C"/>
</dbReference>
<evidence type="ECO:0000256" key="4">
    <source>
        <dbReference type="ARBA" id="ARBA00023125"/>
    </source>
</evidence>
<comment type="function">
    <text evidence="6">Acts both as a biotin--[acetyl-CoA-carboxylase] ligase and a repressor.</text>
</comment>
<dbReference type="InterPro" id="IPR003142">
    <property type="entry name" value="BPL_C"/>
</dbReference>
<dbReference type="SUPFAM" id="SSF50037">
    <property type="entry name" value="C-terminal domain of transcriptional repressors"/>
    <property type="match status" value="1"/>
</dbReference>
<dbReference type="GO" id="GO:0004077">
    <property type="term" value="F:biotin--[biotin carboxyl-carrier protein] ligase activity"/>
    <property type="evidence" value="ECO:0007669"/>
    <property type="project" value="UniProtKB-UniRule"/>
</dbReference>
<comment type="catalytic activity">
    <reaction evidence="6">
        <text>biotin + L-lysyl-[protein] + ATP = N(6)-biotinyl-L-lysyl-[protein] + AMP + diphosphate + H(+)</text>
        <dbReference type="Rhea" id="RHEA:11756"/>
        <dbReference type="Rhea" id="RHEA-COMP:9752"/>
        <dbReference type="Rhea" id="RHEA-COMP:10505"/>
        <dbReference type="ChEBI" id="CHEBI:15378"/>
        <dbReference type="ChEBI" id="CHEBI:29969"/>
        <dbReference type="ChEBI" id="CHEBI:30616"/>
        <dbReference type="ChEBI" id="CHEBI:33019"/>
        <dbReference type="ChEBI" id="CHEBI:57586"/>
        <dbReference type="ChEBI" id="CHEBI:83144"/>
        <dbReference type="ChEBI" id="CHEBI:456215"/>
        <dbReference type="EC" id="6.3.4.15"/>
    </reaction>
</comment>
<dbReference type="GO" id="GO:0005737">
    <property type="term" value="C:cytoplasm"/>
    <property type="evidence" value="ECO:0007669"/>
    <property type="project" value="TreeGrafter"/>
</dbReference>
<keyword evidence="6" id="KW-0804">Transcription</keyword>
<dbReference type="InterPro" id="IPR036390">
    <property type="entry name" value="WH_DNA-bd_sf"/>
</dbReference>
<accession>A0A0U5BD17</accession>
<keyword evidence="3 6" id="KW-0067">ATP-binding</keyword>
<dbReference type="PANTHER" id="PTHR12835">
    <property type="entry name" value="BIOTIN PROTEIN LIGASE"/>
    <property type="match status" value="1"/>
</dbReference>
<dbReference type="PANTHER" id="PTHR12835:SF5">
    <property type="entry name" value="BIOTIN--PROTEIN LIGASE"/>
    <property type="match status" value="1"/>
</dbReference>
<feature type="DNA-binding region" description="H-T-H motif" evidence="6">
    <location>
        <begin position="21"/>
        <end position="40"/>
    </location>
</feature>
<dbReference type="NCBIfam" id="TIGR00121">
    <property type="entry name" value="birA_ligase"/>
    <property type="match status" value="1"/>
</dbReference>
<organism evidence="7 8">
    <name type="scientific">Aneurinibacillus soli</name>
    <dbReference type="NCBI Taxonomy" id="1500254"/>
    <lineage>
        <taxon>Bacteria</taxon>
        <taxon>Bacillati</taxon>
        <taxon>Bacillota</taxon>
        <taxon>Bacilli</taxon>
        <taxon>Bacillales</taxon>
        <taxon>Paenibacillaceae</taxon>
        <taxon>Aneurinibacillus group</taxon>
        <taxon>Aneurinibacillus</taxon>
    </lineage>
</organism>